<proteinExistence type="predicted"/>
<protein>
    <submittedName>
        <fullName evidence="1">Uncharacterized protein</fullName>
    </submittedName>
</protein>
<dbReference type="EMBL" id="GDQN01003461">
    <property type="protein sequence ID" value="JAT87593.1"/>
    <property type="molecule type" value="Transcribed_RNA"/>
</dbReference>
<feature type="non-terminal residue" evidence="1">
    <location>
        <position position="124"/>
    </location>
</feature>
<sequence length="124" mass="14167">SASATIEMIDARIEKLNTTFKDYEKVHLDILSIDEQDEENAANLEDKYFDVLSKLNTLKRNLATTEVRQCSSASASKLPNIDVPTFTGKDFTKYTPFMQLFTAVIDQNKSLSDVQKLFYLRTFL</sequence>
<organism evidence="1">
    <name type="scientific">Pectinophora gossypiella</name>
    <name type="common">Cotton pink bollworm</name>
    <name type="synonym">Depressaria gossypiella</name>
    <dbReference type="NCBI Taxonomy" id="13191"/>
    <lineage>
        <taxon>Eukaryota</taxon>
        <taxon>Metazoa</taxon>
        <taxon>Ecdysozoa</taxon>
        <taxon>Arthropoda</taxon>
        <taxon>Hexapoda</taxon>
        <taxon>Insecta</taxon>
        <taxon>Pterygota</taxon>
        <taxon>Neoptera</taxon>
        <taxon>Endopterygota</taxon>
        <taxon>Lepidoptera</taxon>
        <taxon>Glossata</taxon>
        <taxon>Ditrysia</taxon>
        <taxon>Gelechioidea</taxon>
        <taxon>Gelechiidae</taxon>
        <taxon>Apatetrinae</taxon>
        <taxon>Pectinophora</taxon>
    </lineage>
</organism>
<reference evidence="1" key="1">
    <citation type="submission" date="2015-09" db="EMBL/GenBank/DDBJ databases">
        <title>De novo assembly of Pectinophora gossypiella (Pink Bollworm) gut transcriptome.</title>
        <authorList>
            <person name="Tassone E.E."/>
        </authorList>
    </citation>
    <scope>NUCLEOTIDE SEQUENCE</scope>
</reference>
<gene>
    <name evidence="1" type="ORF">g.17957</name>
</gene>
<dbReference type="AlphaFoldDB" id="A0A1E1WKP8"/>
<evidence type="ECO:0000313" key="1">
    <source>
        <dbReference type="EMBL" id="JAT87593.1"/>
    </source>
</evidence>
<dbReference type="OrthoDB" id="8194935at2759"/>
<name>A0A1E1WKP8_PECGO</name>
<feature type="non-terminal residue" evidence="1">
    <location>
        <position position="1"/>
    </location>
</feature>
<accession>A0A1E1WKP8</accession>